<dbReference type="InterPro" id="IPR013653">
    <property type="entry name" value="GCN5-like_dom"/>
</dbReference>
<dbReference type="PANTHER" id="PTHR20958">
    <property type="entry name" value="GLYCINE N-ACYLTRANSFERASE-LIKE PROTEIN"/>
    <property type="match status" value="1"/>
</dbReference>
<evidence type="ECO:0000313" key="2">
    <source>
        <dbReference type="EMBL" id="CAK7270632.1"/>
    </source>
</evidence>
<dbReference type="InterPro" id="IPR053225">
    <property type="entry name" value="Acyl-CoA_N-acyltransferase"/>
</dbReference>
<protein>
    <recommendedName>
        <fullName evidence="1">GCN5-related N-acetyltransferase Rv2170-like domain-containing protein</fullName>
    </recommendedName>
</protein>
<dbReference type="EMBL" id="CAWUON010000061">
    <property type="protein sequence ID" value="CAK7270632.1"/>
    <property type="molecule type" value="Genomic_DNA"/>
</dbReference>
<dbReference type="Pfam" id="PF08445">
    <property type="entry name" value="FR47"/>
    <property type="match status" value="1"/>
</dbReference>
<organism evidence="2 3">
    <name type="scientific">Sporothrix epigloea</name>
    <dbReference type="NCBI Taxonomy" id="1892477"/>
    <lineage>
        <taxon>Eukaryota</taxon>
        <taxon>Fungi</taxon>
        <taxon>Dikarya</taxon>
        <taxon>Ascomycota</taxon>
        <taxon>Pezizomycotina</taxon>
        <taxon>Sordariomycetes</taxon>
        <taxon>Sordariomycetidae</taxon>
        <taxon>Ophiostomatales</taxon>
        <taxon>Ophiostomataceae</taxon>
        <taxon>Sporothrix</taxon>
    </lineage>
</organism>
<accession>A0ABP0DUH9</accession>
<sequence length="401" mass="43748">MYVEDTPQRASQAQLALLRAHLPYSLPVLRRMQVAAGAFDGIHPAGKTGTGTSPYAHVLFAYDCDGPPSLLGGHHVPFAAVFLELDRAPETAAWVYASDQDQGVSPARPEDLYPADNDRPDQWVVDRGAQLVAGWSPERRARCRRLVLALLRRARALARTVASELAARQPARFGTPTGAAALVSTVKANLHDGIRYVLQHPGPSEQDGDRTAVLLVYHDAYDKWLFRVEDVPVLSQPEAVEHPTGLLGTGGQGQPALLWDRVRTHDDAALVISCTAIPRTVDTLLSVPSVALREKSTSPGEPGALQAWAFVGIDGSLWTLHTQPAYRGRGLAKTLAARLFRQYCRLFDGIMDDDRHNDGWCAADVSASNRQSQGVCKRLGARRAWSTAWIVITYDSLGDQE</sequence>
<feature type="domain" description="GCN5-related N-acetyltransferase Rv2170-like" evidence="1">
    <location>
        <begin position="300"/>
        <end position="390"/>
    </location>
</feature>
<dbReference type="InterPro" id="IPR016181">
    <property type="entry name" value="Acyl_CoA_acyltransferase"/>
</dbReference>
<dbReference type="Gene3D" id="3.40.630.30">
    <property type="match status" value="1"/>
</dbReference>
<dbReference type="Proteomes" id="UP001642502">
    <property type="component" value="Unassembled WGS sequence"/>
</dbReference>
<evidence type="ECO:0000259" key="1">
    <source>
        <dbReference type="Pfam" id="PF08445"/>
    </source>
</evidence>
<keyword evidence="3" id="KW-1185">Reference proteome</keyword>
<comment type="caution">
    <text evidence="2">The sequence shown here is derived from an EMBL/GenBank/DDBJ whole genome shotgun (WGS) entry which is preliminary data.</text>
</comment>
<dbReference type="PANTHER" id="PTHR20958:SF6">
    <property type="entry name" value="GLYCINE N-ACYLTRANSFERASE-LIKE PROTEIN"/>
    <property type="match status" value="1"/>
</dbReference>
<gene>
    <name evidence="2" type="ORF">SEPCBS119000_004187</name>
</gene>
<name>A0ABP0DUH9_9PEZI</name>
<dbReference type="SUPFAM" id="SSF55729">
    <property type="entry name" value="Acyl-CoA N-acyltransferases (Nat)"/>
    <property type="match status" value="1"/>
</dbReference>
<reference evidence="2 3" key="1">
    <citation type="submission" date="2024-01" db="EMBL/GenBank/DDBJ databases">
        <authorList>
            <person name="Allen C."/>
            <person name="Tagirdzhanova G."/>
        </authorList>
    </citation>
    <scope>NUCLEOTIDE SEQUENCE [LARGE SCALE GENOMIC DNA]</scope>
    <source>
        <strain evidence="2 3">CBS 119000</strain>
    </source>
</reference>
<evidence type="ECO:0000313" key="3">
    <source>
        <dbReference type="Proteomes" id="UP001642502"/>
    </source>
</evidence>
<proteinExistence type="predicted"/>